<sequence length="50" mass="5556">MKAERKILSSKKSKELEPTESKMVAVPAWAPQPNPLTPAEIRKIVIDQIG</sequence>
<comment type="caution">
    <text evidence="2">The sequence shown here is derived from an EMBL/GenBank/DDBJ whole genome shotgun (WGS) entry which is preliminary data.</text>
</comment>
<gene>
    <name evidence="2" type="ORF">GR328_03355</name>
</gene>
<feature type="region of interest" description="Disordered" evidence="1">
    <location>
        <begin position="1"/>
        <end position="22"/>
    </location>
</feature>
<dbReference type="RefSeq" id="WP_160883119.1">
    <property type="nucleotide sequence ID" value="NZ_WURB01000002.1"/>
</dbReference>
<dbReference type="Proteomes" id="UP000436483">
    <property type="component" value="Unassembled WGS sequence"/>
</dbReference>
<protein>
    <submittedName>
        <fullName evidence="2">Uncharacterized protein</fullName>
    </submittedName>
</protein>
<evidence type="ECO:0000256" key="1">
    <source>
        <dbReference type="SAM" id="MobiDB-lite"/>
    </source>
</evidence>
<evidence type="ECO:0000313" key="3">
    <source>
        <dbReference type="Proteomes" id="UP000436483"/>
    </source>
</evidence>
<keyword evidence="3" id="KW-1185">Reference proteome</keyword>
<dbReference type="EMBL" id="WURB01000002">
    <property type="protein sequence ID" value="MXQ10510.1"/>
    <property type="molecule type" value="Genomic_DNA"/>
</dbReference>
<accession>A0A7X3MPA0</accession>
<name>A0A7X3MPA0_9HYPH</name>
<feature type="compositionally biased region" description="Basic and acidic residues" evidence="1">
    <location>
        <begin position="1"/>
        <end position="20"/>
    </location>
</feature>
<organism evidence="2 3">
    <name type="scientific">Microvirga makkahensis</name>
    <dbReference type="NCBI Taxonomy" id="1128670"/>
    <lineage>
        <taxon>Bacteria</taxon>
        <taxon>Pseudomonadati</taxon>
        <taxon>Pseudomonadota</taxon>
        <taxon>Alphaproteobacteria</taxon>
        <taxon>Hyphomicrobiales</taxon>
        <taxon>Methylobacteriaceae</taxon>
        <taxon>Microvirga</taxon>
    </lineage>
</organism>
<proteinExistence type="predicted"/>
<evidence type="ECO:0000313" key="2">
    <source>
        <dbReference type="EMBL" id="MXQ10510.1"/>
    </source>
</evidence>
<reference evidence="2 3" key="1">
    <citation type="submission" date="2019-12" db="EMBL/GenBank/DDBJ databases">
        <authorList>
            <person name="Yuan C.-G."/>
        </authorList>
    </citation>
    <scope>NUCLEOTIDE SEQUENCE [LARGE SCALE GENOMIC DNA]</scope>
    <source>
        <strain evidence="2 3">KCTC 23863</strain>
    </source>
</reference>
<dbReference type="AlphaFoldDB" id="A0A7X3MPA0"/>
<reference evidence="2 3" key="2">
    <citation type="submission" date="2020-01" db="EMBL/GenBank/DDBJ databases">
        <title>Microvirga sp. nov., an arsenate reduction bacterium isolated from Tibet hotspring sediments.</title>
        <authorList>
            <person name="Xian W.-D."/>
            <person name="Li W.-J."/>
        </authorList>
    </citation>
    <scope>NUCLEOTIDE SEQUENCE [LARGE SCALE GENOMIC DNA]</scope>
    <source>
        <strain evidence="2 3">KCTC 23863</strain>
    </source>
</reference>